<evidence type="ECO:0000256" key="1">
    <source>
        <dbReference type="ARBA" id="ARBA00004651"/>
    </source>
</evidence>
<dbReference type="GO" id="GO:0005886">
    <property type="term" value="C:plasma membrane"/>
    <property type="evidence" value="ECO:0007669"/>
    <property type="project" value="UniProtKB-SubCell"/>
</dbReference>
<reference evidence="9 10" key="1">
    <citation type="submission" date="2017-03" db="EMBL/GenBank/DDBJ databases">
        <title>Genome sequence of Clostridium hungatei DSM 14427.</title>
        <authorList>
            <person name="Poehlein A."/>
            <person name="Daniel R."/>
        </authorList>
    </citation>
    <scope>NUCLEOTIDE SEQUENCE [LARGE SCALE GENOMIC DNA]</scope>
    <source>
        <strain evidence="9 10">DSM 14427</strain>
    </source>
</reference>
<dbReference type="PROSITE" id="PS50928">
    <property type="entry name" value="ABC_TM1"/>
    <property type="match status" value="1"/>
</dbReference>
<keyword evidence="3" id="KW-1003">Cell membrane</keyword>
<feature type="transmembrane region" description="Helical" evidence="7">
    <location>
        <begin position="224"/>
        <end position="242"/>
    </location>
</feature>
<evidence type="ECO:0000256" key="6">
    <source>
        <dbReference type="ARBA" id="ARBA00023136"/>
    </source>
</evidence>
<dbReference type="PANTHER" id="PTHR30151">
    <property type="entry name" value="ALKANE SULFONATE ABC TRANSPORTER-RELATED, MEMBRANE SUBUNIT"/>
    <property type="match status" value="1"/>
</dbReference>
<evidence type="ECO:0000313" key="9">
    <source>
        <dbReference type="EMBL" id="OPX43998.1"/>
    </source>
</evidence>
<sequence>MKKTLYSINNKFLSVYIIIAFFVLWEIAPKIGWANPHFVPPFSVIVAEARKLTFIQLFVEASVSLKRISIGFTIASLLALPVGFILGGAFPRLENFLKSLLKFLSQIPPFILFPVFVVVFGIGEKGIYTVILWAAFWPIMFTTITGVQSVEPILIKSARSMGANSFTIFYKIIIPGALSSILTGMRTGMTMSFMMLIGAETLGADSGLGWLIHNAQSMGFIPRIYLAAILIAVLGLGVNYIFQWLEENIIIWKEVTHDKAI</sequence>
<comment type="subcellular location">
    <subcellularLocation>
        <location evidence="1 7">Cell membrane</location>
        <topology evidence="1 7">Multi-pass membrane protein</topology>
    </subcellularLocation>
</comment>
<protein>
    <submittedName>
        <fullName evidence="9">Putative aliphatic sulfonates transport permease protein SsuC</fullName>
    </submittedName>
</protein>
<feature type="transmembrane region" description="Helical" evidence="7">
    <location>
        <begin position="168"/>
        <end position="185"/>
    </location>
</feature>
<gene>
    <name evidence="9" type="primary">ssuC_3</name>
    <name evidence="9" type="ORF">CLHUN_20230</name>
</gene>
<dbReference type="AlphaFoldDB" id="A0A1V4SJD4"/>
<dbReference type="GO" id="GO:0055085">
    <property type="term" value="P:transmembrane transport"/>
    <property type="evidence" value="ECO:0007669"/>
    <property type="project" value="InterPro"/>
</dbReference>
<proteinExistence type="inferred from homology"/>
<dbReference type="STRING" id="48256.CLHUN_20230"/>
<evidence type="ECO:0000259" key="8">
    <source>
        <dbReference type="PROSITE" id="PS50928"/>
    </source>
</evidence>
<dbReference type="CDD" id="cd06261">
    <property type="entry name" value="TM_PBP2"/>
    <property type="match status" value="1"/>
</dbReference>
<dbReference type="Pfam" id="PF00528">
    <property type="entry name" value="BPD_transp_1"/>
    <property type="match status" value="1"/>
</dbReference>
<name>A0A1V4SJD4_RUMHU</name>
<feature type="transmembrane region" description="Helical" evidence="7">
    <location>
        <begin position="68"/>
        <end position="91"/>
    </location>
</feature>
<feature type="transmembrane region" description="Helical" evidence="7">
    <location>
        <begin position="128"/>
        <end position="147"/>
    </location>
</feature>
<dbReference type="EMBL" id="MZGX01000012">
    <property type="protein sequence ID" value="OPX43998.1"/>
    <property type="molecule type" value="Genomic_DNA"/>
</dbReference>
<dbReference type="InterPro" id="IPR035906">
    <property type="entry name" value="MetI-like_sf"/>
</dbReference>
<keyword evidence="4 7" id="KW-0812">Transmembrane</keyword>
<evidence type="ECO:0000256" key="2">
    <source>
        <dbReference type="ARBA" id="ARBA00022448"/>
    </source>
</evidence>
<evidence type="ECO:0000256" key="3">
    <source>
        <dbReference type="ARBA" id="ARBA00022475"/>
    </source>
</evidence>
<keyword evidence="5 7" id="KW-1133">Transmembrane helix</keyword>
<evidence type="ECO:0000256" key="4">
    <source>
        <dbReference type="ARBA" id="ARBA00022692"/>
    </source>
</evidence>
<dbReference type="OrthoDB" id="9804353at2"/>
<dbReference type="SUPFAM" id="SSF161098">
    <property type="entry name" value="MetI-like"/>
    <property type="match status" value="1"/>
</dbReference>
<dbReference type="Proteomes" id="UP000191554">
    <property type="component" value="Unassembled WGS sequence"/>
</dbReference>
<feature type="transmembrane region" description="Helical" evidence="7">
    <location>
        <begin position="12"/>
        <end position="28"/>
    </location>
</feature>
<evidence type="ECO:0000256" key="5">
    <source>
        <dbReference type="ARBA" id="ARBA00022989"/>
    </source>
</evidence>
<dbReference type="PANTHER" id="PTHR30151:SF0">
    <property type="entry name" value="ABC TRANSPORTER PERMEASE PROTEIN MJ0413-RELATED"/>
    <property type="match status" value="1"/>
</dbReference>
<comment type="similarity">
    <text evidence="7">Belongs to the binding-protein-dependent transport system permease family.</text>
</comment>
<dbReference type="InterPro" id="IPR000515">
    <property type="entry name" value="MetI-like"/>
</dbReference>
<comment type="caution">
    <text evidence="9">The sequence shown here is derived from an EMBL/GenBank/DDBJ whole genome shotgun (WGS) entry which is preliminary data.</text>
</comment>
<evidence type="ECO:0000313" key="10">
    <source>
        <dbReference type="Proteomes" id="UP000191554"/>
    </source>
</evidence>
<evidence type="ECO:0000256" key="7">
    <source>
        <dbReference type="RuleBase" id="RU363032"/>
    </source>
</evidence>
<dbReference type="Gene3D" id="1.10.3720.10">
    <property type="entry name" value="MetI-like"/>
    <property type="match status" value="1"/>
</dbReference>
<keyword evidence="6 7" id="KW-0472">Membrane</keyword>
<keyword evidence="10" id="KW-1185">Reference proteome</keyword>
<feature type="domain" description="ABC transmembrane type-1" evidence="8">
    <location>
        <begin position="61"/>
        <end position="242"/>
    </location>
</feature>
<feature type="transmembrane region" description="Helical" evidence="7">
    <location>
        <begin position="103"/>
        <end position="122"/>
    </location>
</feature>
<keyword evidence="2 7" id="KW-0813">Transport</keyword>
<organism evidence="9 10">
    <name type="scientific">Ruminiclostridium hungatei</name>
    <name type="common">Clostridium hungatei</name>
    <dbReference type="NCBI Taxonomy" id="48256"/>
    <lineage>
        <taxon>Bacteria</taxon>
        <taxon>Bacillati</taxon>
        <taxon>Bacillota</taxon>
        <taxon>Clostridia</taxon>
        <taxon>Eubacteriales</taxon>
        <taxon>Oscillospiraceae</taxon>
        <taxon>Ruminiclostridium</taxon>
    </lineage>
</organism>
<dbReference type="RefSeq" id="WP_080064462.1">
    <property type="nucleotide sequence ID" value="NZ_MZGX01000012.1"/>
</dbReference>
<accession>A0A1V4SJD4</accession>